<accession>A0A644ZNW7</accession>
<sequence length="100" mass="11329">MEILRSMQGQHAHKLQRNAQLQQVAVIQHQIGLVVYLSLPERGRDQGQVVHVRHSNGTDFCRCFAVDTRKQIANSLPGHRSRFAQAGVPVNLRGTRNTFF</sequence>
<dbReference type="AlphaFoldDB" id="A0A644ZNW7"/>
<organism evidence="1">
    <name type="scientific">bioreactor metagenome</name>
    <dbReference type="NCBI Taxonomy" id="1076179"/>
    <lineage>
        <taxon>unclassified sequences</taxon>
        <taxon>metagenomes</taxon>
        <taxon>ecological metagenomes</taxon>
    </lineage>
</organism>
<evidence type="ECO:0000313" key="1">
    <source>
        <dbReference type="EMBL" id="MPM42649.1"/>
    </source>
</evidence>
<gene>
    <name evidence="1" type="ORF">SDC9_89316</name>
</gene>
<reference evidence="1" key="1">
    <citation type="submission" date="2019-08" db="EMBL/GenBank/DDBJ databases">
        <authorList>
            <person name="Kucharzyk K."/>
            <person name="Murdoch R.W."/>
            <person name="Higgins S."/>
            <person name="Loffler F."/>
        </authorList>
    </citation>
    <scope>NUCLEOTIDE SEQUENCE</scope>
</reference>
<comment type="caution">
    <text evidence="1">The sequence shown here is derived from an EMBL/GenBank/DDBJ whole genome shotgun (WGS) entry which is preliminary data.</text>
</comment>
<name>A0A644ZNW7_9ZZZZ</name>
<proteinExistence type="predicted"/>
<protein>
    <submittedName>
        <fullName evidence="1">Uncharacterized protein</fullName>
    </submittedName>
</protein>
<dbReference type="EMBL" id="VSSQ01009805">
    <property type="protein sequence ID" value="MPM42649.1"/>
    <property type="molecule type" value="Genomic_DNA"/>
</dbReference>